<accession>A0A0L6US57</accession>
<keyword evidence="2" id="KW-1185">Reference proteome</keyword>
<protein>
    <submittedName>
        <fullName evidence="1">Uncharacterized protein</fullName>
    </submittedName>
</protein>
<dbReference type="AlphaFoldDB" id="A0A0L6US57"/>
<reference evidence="1 2" key="1">
    <citation type="submission" date="2015-08" db="EMBL/GenBank/DDBJ databases">
        <title>Next Generation Sequencing and Analysis of the Genome of Puccinia sorghi L Schw, the Causal Agent of Maize Common Rust.</title>
        <authorList>
            <person name="Rochi L."/>
            <person name="Burguener G."/>
            <person name="Darino M."/>
            <person name="Turjanski A."/>
            <person name="Kreff E."/>
            <person name="Dieguez M.J."/>
            <person name="Sacco F."/>
        </authorList>
    </citation>
    <scope>NUCLEOTIDE SEQUENCE [LARGE SCALE GENOMIC DNA]</scope>
    <source>
        <strain evidence="1 2">RO10H11247</strain>
    </source>
</reference>
<proteinExistence type="predicted"/>
<name>A0A0L6US57_9BASI</name>
<dbReference type="EMBL" id="LAVV01009037">
    <property type="protein sequence ID" value="KNZ51368.1"/>
    <property type="molecule type" value="Genomic_DNA"/>
</dbReference>
<organism evidence="1 2">
    <name type="scientific">Puccinia sorghi</name>
    <dbReference type="NCBI Taxonomy" id="27349"/>
    <lineage>
        <taxon>Eukaryota</taxon>
        <taxon>Fungi</taxon>
        <taxon>Dikarya</taxon>
        <taxon>Basidiomycota</taxon>
        <taxon>Pucciniomycotina</taxon>
        <taxon>Pucciniomycetes</taxon>
        <taxon>Pucciniales</taxon>
        <taxon>Pucciniaceae</taxon>
        <taxon>Puccinia</taxon>
    </lineage>
</organism>
<gene>
    <name evidence="1" type="ORF">VP01_3982g1</name>
</gene>
<evidence type="ECO:0000313" key="2">
    <source>
        <dbReference type="Proteomes" id="UP000037035"/>
    </source>
</evidence>
<dbReference type="VEuPathDB" id="FungiDB:VP01_3982g1"/>
<comment type="caution">
    <text evidence="1">The sequence shown here is derived from an EMBL/GenBank/DDBJ whole genome shotgun (WGS) entry which is preliminary data.</text>
</comment>
<evidence type="ECO:0000313" key="1">
    <source>
        <dbReference type="EMBL" id="KNZ51368.1"/>
    </source>
</evidence>
<dbReference type="Proteomes" id="UP000037035">
    <property type="component" value="Unassembled WGS sequence"/>
</dbReference>
<sequence length="390" mass="44126">MHIGSVLAKTFILKIKIKTGCACKNQANLNGQHFGFDTAGSFKLIGYANLRAFGVETSRGAVGPSFWRPVLPPGLFPWHFHASEFYYLVVHKFILICGELALSNLVETSKWRIKFDHVKHVILTDLHDGDKMPAAGRGVSSLSFNKTQRQKLNTVAMEDSKKAFGEKDCLGEDIWLAFKACVCGCGWVFERSTHHQITQTKVVLFVSFPTVLISSTRDVSMEISCKCFHINFLNNLMKFVVTCLDSNQVFISPAGKTLYIFFSSNFFEIIFKFQETQWSFYDLDILFLCYACKSLEGQTNILCKLIIYFYSLEYEPLPLPLSPKSFGQTFQGYCGYSSKHCDCIIFKGFFLSCCNQVTKDWYHYTDPKPLPGQRHSLCQGKGIASARAKA</sequence>